<feature type="compositionally biased region" description="Basic and acidic residues" evidence="1">
    <location>
        <begin position="253"/>
        <end position="266"/>
    </location>
</feature>
<sequence>MGIQRGLYKWWRGDSIPQTVDEEYDAIESEFNVCRLFRRDKLNQTDHEKDYRKYCSRLYQVGNNYEIIYQGIENEFKSIALAQISELAQEMDSVCAKLFQANVTRGVLQPVKEFLTQCEPMVERHKTRNKLKSNFDYYREKVRIYSKEGSTVTPEKLQQAETKRLSFEGLYKDVNLSNKNMMRKLMDRRQDLFDPMVQQLVHNLVDYSKRLSPLLTKMVTIAEVCPKENLSPSAIKPITYSHTPSVQANQSVEEPKPRVVQSRDIDPFATSPHAEDEIHLQRRQSQPVQRQTPTASSYGQPDQRRQSQPKPSPVADLFGDDDPFFSDLTSSVATPVMPSSNPALAHFDQPMLSPTNRTQQNFVTPMTTHNQSTFTNQFDQLSLQPQQPYQTSQPTFSNQLQPQQPYQQPPQQNVDMSFDNLLDNFVAQPSTNNGNNNINKQNNQFNDDSFF</sequence>
<feature type="compositionally biased region" description="Polar residues" evidence="1">
    <location>
        <begin position="243"/>
        <end position="252"/>
    </location>
</feature>
<feature type="region of interest" description="Disordered" evidence="1">
    <location>
        <begin position="243"/>
        <end position="358"/>
    </location>
</feature>
<dbReference type="InterPro" id="IPR027267">
    <property type="entry name" value="AH/BAR_dom_sf"/>
</dbReference>
<name>A0AAW2Z7A8_9EUKA</name>
<accession>A0AAW2Z7A8</accession>
<feature type="compositionally biased region" description="Polar residues" evidence="1">
    <location>
        <begin position="327"/>
        <end position="342"/>
    </location>
</feature>
<evidence type="ECO:0000256" key="1">
    <source>
        <dbReference type="SAM" id="MobiDB-lite"/>
    </source>
</evidence>
<gene>
    <name evidence="2" type="ORF">AKO1_003306</name>
</gene>
<feature type="region of interest" description="Disordered" evidence="1">
    <location>
        <begin position="427"/>
        <end position="451"/>
    </location>
</feature>
<keyword evidence="3" id="KW-1185">Reference proteome</keyword>
<feature type="compositionally biased region" description="Polar residues" evidence="1">
    <location>
        <begin position="283"/>
        <end position="300"/>
    </location>
</feature>
<dbReference type="SUPFAM" id="SSF103657">
    <property type="entry name" value="BAR/IMD domain-like"/>
    <property type="match status" value="1"/>
</dbReference>
<feature type="compositionally biased region" description="Low complexity" evidence="1">
    <location>
        <begin position="432"/>
        <end position="451"/>
    </location>
</feature>
<proteinExistence type="predicted"/>
<dbReference type="Proteomes" id="UP001431209">
    <property type="component" value="Unassembled WGS sequence"/>
</dbReference>
<feature type="compositionally biased region" description="Low complexity" evidence="1">
    <location>
        <begin position="386"/>
        <end position="412"/>
    </location>
</feature>
<dbReference type="Gene3D" id="1.20.1270.60">
    <property type="entry name" value="Arfaptin homology (AH) domain/BAR domain"/>
    <property type="match status" value="1"/>
</dbReference>
<comment type="caution">
    <text evidence="2">The sequence shown here is derived from an EMBL/GenBank/DDBJ whole genome shotgun (WGS) entry which is preliminary data.</text>
</comment>
<dbReference type="AlphaFoldDB" id="A0AAW2Z7A8"/>
<reference evidence="2 3" key="1">
    <citation type="submission" date="2024-03" db="EMBL/GenBank/DDBJ databases">
        <title>The Acrasis kona genome and developmental transcriptomes reveal deep origins of eukaryotic multicellular pathways.</title>
        <authorList>
            <person name="Sheikh S."/>
            <person name="Fu C.-J."/>
            <person name="Brown M.W."/>
            <person name="Baldauf S.L."/>
        </authorList>
    </citation>
    <scope>NUCLEOTIDE SEQUENCE [LARGE SCALE GENOMIC DNA]</scope>
    <source>
        <strain evidence="2 3">ATCC MYA-3509</strain>
    </source>
</reference>
<evidence type="ECO:0000313" key="2">
    <source>
        <dbReference type="EMBL" id="KAL0485688.1"/>
    </source>
</evidence>
<protein>
    <submittedName>
        <fullName evidence="2">Uncharacterized protein</fullName>
    </submittedName>
</protein>
<organism evidence="2 3">
    <name type="scientific">Acrasis kona</name>
    <dbReference type="NCBI Taxonomy" id="1008807"/>
    <lineage>
        <taxon>Eukaryota</taxon>
        <taxon>Discoba</taxon>
        <taxon>Heterolobosea</taxon>
        <taxon>Tetramitia</taxon>
        <taxon>Eutetramitia</taxon>
        <taxon>Acrasidae</taxon>
        <taxon>Acrasis</taxon>
    </lineage>
</organism>
<dbReference type="CDD" id="cd07307">
    <property type="entry name" value="BAR"/>
    <property type="match status" value="1"/>
</dbReference>
<feature type="region of interest" description="Disordered" evidence="1">
    <location>
        <begin position="386"/>
        <end position="415"/>
    </location>
</feature>
<dbReference type="EMBL" id="JAOPGA020001158">
    <property type="protein sequence ID" value="KAL0485688.1"/>
    <property type="molecule type" value="Genomic_DNA"/>
</dbReference>
<evidence type="ECO:0000313" key="3">
    <source>
        <dbReference type="Proteomes" id="UP001431209"/>
    </source>
</evidence>